<dbReference type="AlphaFoldDB" id="A0AA40AD80"/>
<protein>
    <submittedName>
        <fullName evidence="1">Uncharacterized protein</fullName>
    </submittedName>
</protein>
<sequence>MSDLRDDYLAIYPSKTPGVVNAHAKFLADLTSSDAKTHWAAVAAKNEVYKSLQQDRKAVFSSSPEGGLHNYVFMRHSMKLSARDRSRTRTTGAVILLFKDAVRIEKVIMDGKRQGVKLRIMLKHTFCDGHLLDMFEKIDGVDGLMRFINQGESTT</sequence>
<accession>A0AA40AD80</accession>
<comment type="caution">
    <text evidence="1">The sequence shown here is derived from an EMBL/GenBank/DDBJ whole genome shotgun (WGS) entry which is preliminary data.</text>
</comment>
<reference evidence="1" key="1">
    <citation type="submission" date="2023-06" db="EMBL/GenBank/DDBJ databases">
        <title>Genome-scale phylogeny and comparative genomics of the fungal order Sordariales.</title>
        <authorList>
            <consortium name="Lawrence Berkeley National Laboratory"/>
            <person name="Hensen N."/>
            <person name="Bonometti L."/>
            <person name="Westerberg I."/>
            <person name="Brannstrom I.O."/>
            <person name="Guillou S."/>
            <person name="Cros-Aarteil S."/>
            <person name="Calhoun S."/>
            <person name="Haridas S."/>
            <person name="Kuo A."/>
            <person name="Mondo S."/>
            <person name="Pangilinan J."/>
            <person name="Riley R."/>
            <person name="LaButti K."/>
            <person name="Andreopoulos B."/>
            <person name="Lipzen A."/>
            <person name="Chen C."/>
            <person name="Yanf M."/>
            <person name="Daum C."/>
            <person name="Ng V."/>
            <person name="Clum A."/>
            <person name="Steindorff A."/>
            <person name="Ohm R."/>
            <person name="Martin F."/>
            <person name="Silar P."/>
            <person name="Natvig D."/>
            <person name="Lalanne C."/>
            <person name="Gautier V."/>
            <person name="Ament-velasquez S.L."/>
            <person name="Kruys A."/>
            <person name="Hutchinson M.I."/>
            <person name="Powell A.J."/>
            <person name="Barry K."/>
            <person name="Miller A.N."/>
            <person name="Grigoriev I.V."/>
            <person name="Debuchy R."/>
            <person name="Gladieux P."/>
            <person name="Thoren M.H."/>
            <person name="Johannesson H."/>
        </authorList>
    </citation>
    <scope>NUCLEOTIDE SEQUENCE</scope>
    <source>
        <strain evidence="1">SMH2392-1A</strain>
    </source>
</reference>
<organism evidence="1 2">
    <name type="scientific">Lasiosphaeria miniovina</name>
    <dbReference type="NCBI Taxonomy" id="1954250"/>
    <lineage>
        <taxon>Eukaryota</taxon>
        <taxon>Fungi</taxon>
        <taxon>Dikarya</taxon>
        <taxon>Ascomycota</taxon>
        <taxon>Pezizomycotina</taxon>
        <taxon>Sordariomycetes</taxon>
        <taxon>Sordariomycetidae</taxon>
        <taxon>Sordariales</taxon>
        <taxon>Lasiosphaeriaceae</taxon>
        <taxon>Lasiosphaeria</taxon>
    </lineage>
</organism>
<dbReference type="RefSeq" id="XP_060295034.1">
    <property type="nucleotide sequence ID" value="XM_060445750.1"/>
</dbReference>
<name>A0AA40AD80_9PEZI</name>
<dbReference type="GeneID" id="85329020"/>
<gene>
    <name evidence="1" type="ORF">B0T26DRAFT_753799</name>
</gene>
<evidence type="ECO:0000313" key="1">
    <source>
        <dbReference type="EMBL" id="KAK0713711.1"/>
    </source>
</evidence>
<dbReference type="Proteomes" id="UP001172101">
    <property type="component" value="Unassembled WGS sequence"/>
</dbReference>
<proteinExistence type="predicted"/>
<evidence type="ECO:0000313" key="2">
    <source>
        <dbReference type="Proteomes" id="UP001172101"/>
    </source>
</evidence>
<keyword evidence="2" id="KW-1185">Reference proteome</keyword>
<dbReference type="EMBL" id="JAUIRO010000005">
    <property type="protein sequence ID" value="KAK0713711.1"/>
    <property type="molecule type" value="Genomic_DNA"/>
</dbReference>